<dbReference type="AlphaFoldDB" id="A0A2Z7BX76"/>
<protein>
    <submittedName>
        <fullName evidence="1">Uncharacterized protein</fullName>
    </submittedName>
</protein>
<proteinExistence type="predicted"/>
<evidence type="ECO:0000313" key="2">
    <source>
        <dbReference type="Proteomes" id="UP000250235"/>
    </source>
</evidence>
<dbReference type="Proteomes" id="UP000250235">
    <property type="component" value="Unassembled WGS sequence"/>
</dbReference>
<reference evidence="1 2" key="1">
    <citation type="journal article" date="2015" name="Proc. Natl. Acad. Sci. U.S.A.">
        <title>The resurrection genome of Boea hygrometrica: A blueprint for survival of dehydration.</title>
        <authorList>
            <person name="Xiao L."/>
            <person name="Yang G."/>
            <person name="Zhang L."/>
            <person name="Yang X."/>
            <person name="Zhao S."/>
            <person name="Ji Z."/>
            <person name="Zhou Q."/>
            <person name="Hu M."/>
            <person name="Wang Y."/>
            <person name="Chen M."/>
            <person name="Xu Y."/>
            <person name="Jin H."/>
            <person name="Xiao X."/>
            <person name="Hu G."/>
            <person name="Bao F."/>
            <person name="Hu Y."/>
            <person name="Wan P."/>
            <person name="Li L."/>
            <person name="Deng X."/>
            <person name="Kuang T."/>
            <person name="Xiang C."/>
            <person name="Zhu J.K."/>
            <person name="Oliver M.J."/>
            <person name="He Y."/>
        </authorList>
    </citation>
    <scope>NUCLEOTIDE SEQUENCE [LARGE SCALE GENOMIC DNA]</scope>
    <source>
        <strain evidence="2">cv. XS01</strain>
    </source>
</reference>
<gene>
    <name evidence="1" type="ORF">F511_08813</name>
</gene>
<evidence type="ECO:0000313" key="1">
    <source>
        <dbReference type="EMBL" id="KZV38896.1"/>
    </source>
</evidence>
<keyword evidence="2" id="KW-1185">Reference proteome</keyword>
<sequence length="154" mass="17479">MERSAKDDATSCWSISRWISDDNVIGDVIIFSRWLEQPVARFSRLAIAKRCRLHKLIRQRFALAMKIQQEDFALIISADEATGESVAAQRYPDAIDEPDASNNIAFQSRAYMNQLLLLNQVASFAYSVDLVPRRKELKKEQSAAVVGMNQQRSS</sequence>
<accession>A0A2Z7BX76</accession>
<dbReference type="EMBL" id="KV001482">
    <property type="protein sequence ID" value="KZV38896.1"/>
    <property type="molecule type" value="Genomic_DNA"/>
</dbReference>
<organism evidence="1 2">
    <name type="scientific">Dorcoceras hygrometricum</name>
    <dbReference type="NCBI Taxonomy" id="472368"/>
    <lineage>
        <taxon>Eukaryota</taxon>
        <taxon>Viridiplantae</taxon>
        <taxon>Streptophyta</taxon>
        <taxon>Embryophyta</taxon>
        <taxon>Tracheophyta</taxon>
        <taxon>Spermatophyta</taxon>
        <taxon>Magnoliopsida</taxon>
        <taxon>eudicotyledons</taxon>
        <taxon>Gunneridae</taxon>
        <taxon>Pentapetalae</taxon>
        <taxon>asterids</taxon>
        <taxon>lamiids</taxon>
        <taxon>Lamiales</taxon>
        <taxon>Gesneriaceae</taxon>
        <taxon>Didymocarpoideae</taxon>
        <taxon>Trichosporeae</taxon>
        <taxon>Loxocarpinae</taxon>
        <taxon>Dorcoceras</taxon>
    </lineage>
</organism>
<name>A0A2Z7BX76_9LAMI</name>